<proteinExistence type="inferred from homology"/>
<dbReference type="SUPFAM" id="SSF111369">
    <property type="entry name" value="HlyD-like secretion proteins"/>
    <property type="match status" value="1"/>
</dbReference>
<feature type="domain" description="CzcB-like barrel-sandwich hybrid" evidence="3">
    <location>
        <begin position="70"/>
        <end position="209"/>
    </location>
</feature>
<accession>A0A1I2J4K8</accession>
<evidence type="ECO:0000256" key="2">
    <source>
        <dbReference type="SAM" id="Coils"/>
    </source>
</evidence>
<dbReference type="Pfam" id="PF25989">
    <property type="entry name" value="YknX_C"/>
    <property type="match status" value="1"/>
</dbReference>
<dbReference type="STRING" id="500610.SAMN02799615_03753"/>
<dbReference type="InterPro" id="IPR058637">
    <property type="entry name" value="YknX-like_C"/>
</dbReference>
<dbReference type="Pfam" id="PF25973">
    <property type="entry name" value="BSH_CzcB"/>
    <property type="match status" value="1"/>
</dbReference>
<name>A0A1I2J4K8_9GAMM</name>
<dbReference type="EMBL" id="FONH01000020">
    <property type="protein sequence ID" value="SFF47856.1"/>
    <property type="molecule type" value="Genomic_DNA"/>
</dbReference>
<feature type="domain" description="YknX-like C-terminal permuted SH3-like" evidence="4">
    <location>
        <begin position="292"/>
        <end position="359"/>
    </location>
</feature>
<dbReference type="Gene3D" id="2.40.50.100">
    <property type="match status" value="1"/>
</dbReference>
<evidence type="ECO:0000313" key="6">
    <source>
        <dbReference type="Proteomes" id="UP000199477"/>
    </source>
</evidence>
<sequence>MNRKSLMAAIVAIVAAVAGVGIWRGAHGRADVTSGGDATRALTVEIVAPELRTWPGTEQASGPVTAWQEVIVSPETGGLRIADLQVDVGARVKRGQLLASLADDSLRTDLHKQEALLAQANASLEQAVSNLRRAQMVGDSGGLSPQQLEEYRINEATARASMRSAKADVDSVQLKLRQSRVVAPDDGIVSSKSAVLGNVVSAGAEMFRLIRQGRLEWRPEVDARQLNAIHVGQLADVMLPSGQHVQGRIREIGPALSTDTGRATIYVSLPADSAARQGMFANGAIEYESRAATTLPQSAVVPRDGRSYVYMVDANGRVSSRAVDTGRRSGDRIEILTAMDKGARVVASGGAFLSEDAIVDVVPATRDKARSAP</sequence>
<protein>
    <submittedName>
        <fullName evidence="5">RND family efflux transporter, MFP subunit</fullName>
    </submittedName>
</protein>
<dbReference type="NCBIfam" id="TIGR01730">
    <property type="entry name" value="RND_mfp"/>
    <property type="match status" value="1"/>
</dbReference>
<dbReference type="Gene3D" id="2.40.420.20">
    <property type="match status" value="1"/>
</dbReference>
<dbReference type="GO" id="GO:1990281">
    <property type="term" value="C:efflux pump complex"/>
    <property type="evidence" value="ECO:0007669"/>
    <property type="project" value="TreeGrafter"/>
</dbReference>
<keyword evidence="2" id="KW-0175">Coiled coil</keyword>
<feature type="coiled-coil region" evidence="2">
    <location>
        <begin position="110"/>
        <end position="137"/>
    </location>
</feature>
<dbReference type="AlphaFoldDB" id="A0A1I2J4K8"/>
<dbReference type="Gene3D" id="2.40.30.170">
    <property type="match status" value="1"/>
</dbReference>
<evidence type="ECO:0000259" key="4">
    <source>
        <dbReference type="Pfam" id="PF25989"/>
    </source>
</evidence>
<keyword evidence="6" id="KW-1185">Reference proteome</keyword>
<evidence type="ECO:0000259" key="3">
    <source>
        <dbReference type="Pfam" id="PF25973"/>
    </source>
</evidence>
<dbReference type="InterPro" id="IPR006143">
    <property type="entry name" value="RND_pump_MFP"/>
</dbReference>
<dbReference type="Gene3D" id="1.10.287.470">
    <property type="entry name" value="Helix hairpin bin"/>
    <property type="match status" value="1"/>
</dbReference>
<dbReference type="PANTHER" id="PTHR30469">
    <property type="entry name" value="MULTIDRUG RESISTANCE PROTEIN MDTA"/>
    <property type="match status" value="1"/>
</dbReference>
<evidence type="ECO:0000256" key="1">
    <source>
        <dbReference type="ARBA" id="ARBA00009477"/>
    </source>
</evidence>
<comment type="similarity">
    <text evidence="1">Belongs to the membrane fusion protein (MFP) (TC 8.A.1) family.</text>
</comment>
<dbReference type="GO" id="GO:0015562">
    <property type="term" value="F:efflux transmembrane transporter activity"/>
    <property type="evidence" value="ECO:0007669"/>
    <property type="project" value="TreeGrafter"/>
</dbReference>
<dbReference type="InterPro" id="IPR058647">
    <property type="entry name" value="BSH_CzcB-like"/>
</dbReference>
<dbReference type="Proteomes" id="UP000199477">
    <property type="component" value="Unassembled WGS sequence"/>
</dbReference>
<gene>
    <name evidence="5" type="ORF">SAMN02799615_03753</name>
</gene>
<evidence type="ECO:0000313" key="5">
    <source>
        <dbReference type="EMBL" id="SFF47856.1"/>
    </source>
</evidence>
<reference evidence="6" key="1">
    <citation type="submission" date="2016-10" db="EMBL/GenBank/DDBJ databases">
        <authorList>
            <person name="Varghese N."/>
            <person name="Submissions S."/>
        </authorList>
    </citation>
    <scope>NUCLEOTIDE SEQUENCE [LARGE SCALE GENOMIC DNA]</scope>
    <source>
        <strain evidence="6">UNC178MFTsu3.1</strain>
    </source>
</reference>
<organism evidence="5 6">
    <name type="scientific">Dyella marensis</name>
    <dbReference type="NCBI Taxonomy" id="500610"/>
    <lineage>
        <taxon>Bacteria</taxon>
        <taxon>Pseudomonadati</taxon>
        <taxon>Pseudomonadota</taxon>
        <taxon>Gammaproteobacteria</taxon>
        <taxon>Lysobacterales</taxon>
        <taxon>Rhodanobacteraceae</taxon>
        <taxon>Dyella</taxon>
    </lineage>
</organism>
<dbReference type="PANTHER" id="PTHR30469:SF15">
    <property type="entry name" value="HLYD FAMILY OF SECRETION PROTEINS"/>
    <property type="match status" value="1"/>
</dbReference>